<proteinExistence type="predicted"/>
<dbReference type="Ensembl" id="ENSGACT00000005548.1">
    <property type="protein sequence ID" value="ENSGACP00000005532.1"/>
    <property type="gene ID" value="ENSGACG00000004204.1"/>
</dbReference>
<dbReference type="STRING" id="69293.ENSGACP00000005532"/>
<organism evidence="1">
    <name type="scientific">Gasterosteus aculeatus</name>
    <name type="common">Three-spined stickleback</name>
    <dbReference type="NCBI Taxonomy" id="69293"/>
    <lineage>
        <taxon>Eukaryota</taxon>
        <taxon>Metazoa</taxon>
        <taxon>Chordata</taxon>
        <taxon>Craniata</taxon>
        <taxon>Vertebrata</taxon>
        <taxon>Euteleostomi</taxon>
        <taxon>Actinopterygii</taxon>
        <taxon>Neopterygii</taxon>
        <taxon>Teleostei</taxon>
        <taxon>Neoteleostei</taxon>
        <taxon>Acanthomorphata</taxon>
        <taxon>Eupercaria</taxon>
        <taxon>Perciformes</taxon>
        <taxon>Cottioidei</taxon>
        <taxon>Gasterosteales</taxon>
        <taxon>Gasterosteidae</taxon>
        <taxon>Gasterosteus</taxon>
    </lineage>
</organism>
<dbReference type="Bgee" id="ENSGACG00000004204">
    <property type="expression patterns" value="Expressed in telencephalon and 9 other cell types or tissues"/>
</dbReference>
<reference evidence="1" key="1">
    <citation type="submission" date="2006-01" db="EMBL/GenBank/DDBJ databases">
        <authorList>
            <person name="Lindblad-Toh K."/>
            <person name="Mauceli E."/>
            <person name="Grabherr M."/>
            <person name="Chang J.L."/>
            <person name="Lander E.S."/>
        </authorList>
    </citation>
    <scope>NUCLEOTIDE SEQUENCE [LARGE SCALE GENOMIC DNA]</scope>
</reference>
<protein>
    <submittedName>
        <fullName evidence="1">Uncharacterized protein</fullName>
    </submittedName>
</protein>
<name>G3NJM0_GASAC</name>
<sequence>RNVGECIQIKREETGLPVFVVFCFGGCKTPHRFKEVFLLRLLRRYKGVVTSRESHNTPAAPAVDMHDITPPLPLSSACCPRSPASGSSCSISMALVSVEIAGSPGDGSCDAPVKVTLLSSAVKQLR</sequence>
<reference evidence="1" key="2">
    <citation type="submission" date="2024-04" db="UniProtKB">
        <authorList>
            <consortium name="Ensembl"/>
        </authorList>
    </citation>
    <scope>IDENTIFICATION</scope>
</reference>
<dbReference type="InParanoid" id="G3NJM0"/>
<evidence type="ECO:0000313" key="1">
    <source>
        <dbReference type="Ensembl" id="ENSGACP00000005532.1"/>
    </source>
</evidence>
<dbReference type="AlphaFoldDB" id="G3NJM0"/>
<accession>G3NJM0</accession>